<feature type="compositionally biased region" description="Low complexity" evidence="1">
    <location>
        <begin position="95"/>
        <end position="106"/>
    </location>
</feature>
<feature type="compositionally biased region" description="Basic and acidic residues" evidence="1">
    <location>
        <begin position="61"/>
        <end position="71"/>
    </location>
</feature>
<evidence type="ECO:0000256" key="1">
    <source>
        <dbReference type="SAM" id="MobiDB-lite"/>
    </source>
</evidence>
<protein>
    <submittedName>
        <fullName evidence="2">Uncharacterized protein</fullName>
    </submittedName>
</protein>
<reference evidence="2 3" key="1">
    <citation type="journal article" date="2019" name="Sci. Rep.">
        <title>Orb-weaving spider Araneus ventricosus genome elucidates the spidroin gene catalogue.</title>
        <authorList>
            <person name="Kono N."/>
            <person name="Nakamura H."/>
            <person name="Ohtoshi R."/>
            <person name="Moran D.A.P."/>
            <person name="Shinohara A."/>
            <person name="Yoshida Y."/>
            <person name="Fujiwara M."/>
            <person name="Mori M."/>
            <person name="Tomita M."/>
            <person name="Arakawa K."/>
        </authorList>
    </citation>
    <scope>NUCLEOTIDE SEQUENCE [LARGE SCALE GENOMIC DNA]</scope>
</reference>
<proteinExistence type="predicted"/>
<accession>A0A4Y2W5P4</accession>
<evidence type="ECO:0000313" key="3">
    <source>
        <dbReference type="Proteomes" id="UP000499080"/>
    </source>
</evidence>
<sequence length="152" mass="17116">MADPVFPFLVDTDYDSQLPSDLQIVGESGVPKPMERCTVPVMMLIDTSADESAPETTLAEPLKRLRPERGLRMYTDTEDDTPPTNSFSKRRKARSSSPSERTSRASGGNSTDSRRKKRRKRTASLELQKSSRKTAILILRSPENRNYLLDNV</sequence>
<organism evidence="2 3">
    <name type="scientific">Araneus ventricosus</name>
    <name type="common">Orbweaver spider</name>
    <name type="synonym">Epeira ventricosa</name>
    <dbReference type="NCBI Taxonomy" id="182803"/>
    <lineage>
        <taxon>Eukaryota</taxon>
        <taxon>Metazoa</taxon>
        <taxon>Ecdysozoa</taxon>
        <taxon>Arthropoda</taxon>
        <taxon>Chelicerata</taxon>
        <taxon>Arachnida</taxon>
        <taxon>Araneae</taxon>
        <taxon>Araneomorphae</taxon>
        <taxon>Entelegynae</taxon>
        <taxon>Araneoidea</taxon>
        <taxon>Araneidae</taxon>
        <taxon>Araneus</taxon>
    </lineage>
</organism>
<dbReference type="Proteomes" id="UP000499080">
    <property type="component" value="Unassembled WGS sequence"/>
</dbReference>
<evidence type="ECO:0000313" key="2">
    <source>
        <dbReference type="EMBL" id="GBO31277.1"/>
    </source>
</evidence>
<feature type="region of interest" description="Disordered" evidence="1">
    <location>
        <begin position="46"/>
        <end position="135"/>
    </location>
</feature>
<dbReference type="EMBL" id="BGPR01054539">
    <property type="protein sequence ID" value="GBO31277.1"/>
    <property type="molecule type" value="Genomic_DNA"/>
</dbReference>
<keyword evidence="3" id="KW-1185">Reference proteome</keyword>
<dbReference type="AlphaFoldDB" id="A0A4Y2W5P4"/>
<name>A0A4Y2W5P4_ARAVE</name>
<gene>
    <name evidence="2" type="ORF">AVEN_254800_1</name>
</gene>
<comment type="caution">
    <text evidence="2">The sequence shown here is derived from an EMBL/GenBank/DDBJ whole genome shotgun (WGS) entry which is preliminary data.</text>
</comment>